<proteinExistence type="predicted"/>
<name>A0A1U7DGG1_9RHOB</name>
<dbReference type="STRING" id="1267768.BV394_04355"/>
<dbReference type="RefSeq" id="WP_076979074.1">
    <property type="nucleotide sequence ID" value="NZ_CP019124.1"/>
</dbReference>
<sequence length="197" mass="19690">MTILLAIIVGAAFGVALDRVGATSPNLIIGMLTLRSLHLMKAILLAIGTASVLMFAAQLIGLVEVAHMSIKAAYAGVFLGGMLLGLGWAISGFCPGTGLASAATGRWDAAVFVIGGLVGAAAYMLSYPWFEGTAIMADIAGGKSTLGAVPGLDAPALIPGLRGDLVGIALGGLFIAAAFALPERLSGSGRRQALPAS</sequence>
<dbReference type="OrthoDB" id="8444739at2"/>
<gene>
    <name evidence="1" type="ORF">BV394_04355</name>
</gene>
<dbReference type="AlphaFoldDB" id="A0A1U7DGG1"/>
<dbReference type="Pfam" id="PF04143">
    <property type="entry name" value="Sulf_transp"/>
    <property type="match status" value="1"/>
</dbReference>
<evidence type="ECO:0000313" key="2">
    <source>
        <dbReference type="Proteomes" id="UP000187266"/>
    </source>
</evidence>
<organism evidence="1 2">
    <name type="scientific">Brevirhabdus pacifica</name>
    <dbReference type="NCBI Taxonomy" id="1267768"/>
    <lineage>
        <taxon>Bacteria</taxon>
        <taxon>Pseudomonadati</taxon>
        <taxon>Pseudomonadota</taxon>
        <taxon>Alphaproteobacteria</taxon>
        <taxon>Rhodobacterales</taxon>
        <taxon>Paracoccaceae</taxon>
        <taxon>Brevirhabdus</taxon>
    </lineage>
</organism>
<dbReference type="Proteomes" id="UP000187266">
    <property type="component" value="Chromosome"/>
</dbReference>
<accession>A0A1U7DGG1</accession>
<evidence type="ECO:0000313" key="1">
    <source>
        <dbReference type="EMBL" id="APX89051.1"/>
    </source>
</evidence>
<dbReference type="EMBL" id="CP019124">
    <property type="protein sequence ID" value="APX89051.1"/>
    <property type="molecule type" value="Genomic_DNA"/>
</dbReference>
<accession>A0A2M9DF33</accession>
<keyword evidence="2" id="KW-1185">Reference proteome</keyword>
<reference evidence="1 2" key="1">
    <citation type="submission" date="2017-01" db="EMBL/GenBank/DDBJ databases">
        <title>Genomic analysis of Xuhuaishuia manganoxidans DY6-4.</title>
        <authorList>
            <person name="Wang X."/>
        </authorList>
    </citation>
    <scope>NUCLEOTIDE SEQUENCE [LARGE SCALE GENOMIC DNA]</scope>
    <source>
        <strain evidence="1 2">DY6-4</strain>
    </source>
</reference>
<protein>
    <submittedName>
        <fullName evidence="1">Uncharacterized protein</fullName>
    </submittedName>
</protein>
<dbReference type="InterPro" id="IPR007272">
    <property type="entry name" value="Sulf_transp_TsuA/YedE"/>
</dbReference>